<sequence length="376" mass="45002">MVENLKPEKFNDVVETDDDTPQEYNTENAGLYPYDPTKIDIDIRESPYTVFELKRRCDQKKIILDPEFQRNPNVWNLKQKSKFIESIILNFPLPYWYVTQTRNGEYIVVDGLQRTLAIRDFMNNEFKLTGLEALSHLNNLNFEDLKKLQGDYETRIEDKKISLYVIQHSASSKVIYDIFNRVNTGGTKLERQEIRNCIFTGKSTRLLKNISEQEYFKQAIDSGFSPKRMKDRELILRYLAFRICDDYHENYQGNMNNFLEEAMQKINLMSDEKIDELTKDFERVMRLTYDFFEKENFRLPQDHNRGKVNMIMFESISYFFSTHRNQFLEQNKEAIKLNFVNLRQNEEYVNSIKRVRNDRDMVTRRFDLAQEILGDV</sequence>
<dbReference type="PANTHER" id="PTHR39639:SF1">
    <property type="entry name" value="DUF262 DOMAIN-CONTAINING PROTEIN"/>
    <property type="match status" value="1"/>
</dbReference>
<reference evidence="3 4" key="1">
    <citation type="submission" date="2012-05" db="EMBL/GenBank/DDBJ databases">
        <title>Finished chromosome of genome of Chamaesiphon sp. PCC 6605.</title>
        <authorList>
            <consortium name="US DOE Joint Genome Institute"/>
            <person name="Gugger M."/>
            <person name="Coursin T."/>
            <person name="Rippka R."/>
            <person name="Tandeau De Marsac N."/>
            <person name="Huntemann M."/>
            <person name="Wei C.-L."/>
            <person name="Han J."/>
            <person name="Detter J.C."/>
            <person name="Han C."/>
            <person name="Tapia R."/>
            <person name="Chen A."/>
            <person name="Kyrpides N."/>
            <person name="Mavromatis K."/>
            <person name="Markowitz V."/>
            <person name="Szeto E."/>
            <person name="Ivanova N."/>
            <person name="Pagani I."/>
            <person name="Pati A."/>
            <person name="Goodwin L."/>
            <person name="Nordberg H.P."/>
            <person name="Cantor M.N."/>
            <person name="Hua S.X."/>
            <person name="Woyke T."/>
            <person name="Kerfeld C.A."/>
        </authorList>
    </citation>
    <scope>NUCLEOTIDE SEQUENCE [LARGE SCALE GENOMIC DNA]</scope>
    <source>
        <strain evidence="4">ATCC 27169 / PCC 6605</strain>
    </source>
</reference>
<protein>
    <recommendedName>
        <fullName evidence="2">GmrSD restriction endonucleases N-terminal domain-containing protein</fullName>
    </recommendedName>
</protein>
<keyword evidence="4" id="KW-1185">Reference proteome</keyword>
<feature type="compositionally biased region" description="Basic and acidic residues" evidence="1">
    <location>
        <begin position="1"/>
        <end position="12"/>
    </location>
</feature>
<feature type="region of interest" description="Disordered" evidence="1">
    <location>
        <begin position="1"/>
        <end position="29"/>
    </location>
</feature>
<dbReference type="RefSeq" id="WP_015159056.1">
    <property type="nucleotide sequence ID" value="NC_019697.1"/>
</dbReference>
<dbReference type="eggNOG" id="COG1479">
    <property type="taxonomic scope" value="Bacteria"/>
</dbReference>
<feature type="domain" description="GmrSD restriction endonucleases N-terminal" evidence="2">
    <location>
        <begin position="58"/>
        <end position="199"/>
    </location>
</feature>
<accession>K9UDI8</accession>
<name>K9UDI8_CHAP6</name>
<dbReference type="Pfam" id="PF03235">
    <property type="entry name" value="GmrSD_N"/>
    <property type="match status" value="1"/>
</dbReference>
<dbReference type="PATRIC" id="fig|1173020.3.peg.2014"/>
<dbReference type="HOGENOM" id="CLU_038557_1_0_3"/>
<evidence type="ECO:0000256" key="1">
    <source>
        <dbReference type="SAM" id="MobiDB-lite"/>
    </source>
</evidence>
<proteinExistence type="predicted"/>
<dbReference type="InterPro" id="IPR004919">
    <property type="entry name" value="GmrSD_N"/>
</dbReference>
<evidence type="ECO:0000313" key="4">
    <source>
        <dbReference type="Proteomes" id="UP000010366"/>
    </source>
</evidence>
<dbReference type="Proteomes" id="UP000010366">
    <property type="component" value="Chromosome"/>
</dbReference>
<dbReference type="KEGG" id="cmp:Cha6605_1763"/>
<dbReference type="OrthoDB" id="9798761at2"/>
<evidence type="ECO:0000313" key="3">
    <source>
        <dbReference type="EMBL" id="AFY92885.1"/>
    </source>
</evidence>
<dbReference type="AlphaFoldDB" id="K9UDI8"/>
<gene>
    <name evidence="3" type="ORF">Cha6605_1763</name>
</gene>
<dbReference type="EMBL" id="CP003600">
    <property type="protein sequence ID" value="AFY92885.1"/>
    <property type="molecule type" value="Genomic_DNA"/>
</dbReference>
<evidence type="ECO:0000259" key="2">
    <source>
        <dbReference type="Pfam" id="PF03235"/>
    </source>
</evidence>
<dbReference type="STRING" id="1173020.Cha6605_1763"/>
<organism evidence="3 4">
    <name type="scientific">Chamaesiphon minutus (strain ATCC 27169 / PCC 6605)</name>
    <dbReference type="NCBI Taxonomy" id="1173020"/>
    <lineage>
        <taxon>Bacteria</taxon>
        <taxon>Bacillati</taxon>
        <taxon>Cyanobacteriota</taxon>
        <taxon>Cyanophyceae</taxon>
        <taxon>Gomontiellales</taxon>
        <taxon>Chamaesiphonaceae</taxon>
        <taxon>Chamaesiphon</taxon>
    </lineage>
</organism>
<dbReference type="PANTHER" id="PTHR39639">
    <property type="entry name" value="CHROMOSOME 16, WHOLE GENOME SHOTGUN SEQUENCE"/>
    <property type="match status" value="1"/>
</dbReference>